<evidence type="ECO:0000259" key="1">
    <source>
        <dbReference type="Pfam" id="PF00188"/>
    </source>
</evidence>
<gene>
    <name evidence="2" type="ORF">OESDEN_14223</name>
</gene>
<sequence>MFQLVWDCTLEQEATNHVRTCPASAARTSTNGENFHRVSSANLQFYRDGVKDAVVAWWKVYRFYPVPRQTYTTSHSAVSSYTQVGANMLYHICL</sequence>
<dbReference type="InterPro" id="IPR035940">
    <property type="entry name" value="CAP_sf"/>
</dbReference>
<name>A0A0B1SM84_OESDE</name>
<feature type="domain" description="SCP" evidence="1">
    <location>
        <begin position="3"/>
        <end position="68"/>
    </location>
</feature>
<evidence type="ECO:0000313" key="3">
    <source>
        <dbReference type="Proteomes" id="UP000053660"/>
    </source>
</evidence>
<dbReference type="AlphaFoldDB" id="A0A0B1SM84"/>
<organism evidence="2 3">
    <name type="scientific">Oesophagostomum dentatum</name>
    <name type="common">Nodular worm</name>
    <dbReference type="NCBI Taxonomy" id="61180"/>
    <lineage>
        <taxon>Eukaryota</taxon>
        <taxon>Metazoa</taxon>
        <taxon>Ecdysozoa</taxon>
        <taxon>Nematoda</taxon>
        <taxon>Chromadorea</taxon>
        <taxon>Rhabditida</taxon>
        <taxon>Rhabditina</taxon>
        <taxon>Rhabditomorpha</taxon>
        <taxon>Strongyloidea</taxon>
        <taxon>Strongylidae</taxon>
        <taxon>Oesophagostomum</taxon>
    </lineage>
</organism>
<proteinExistence type="predicted"/>
<dbReference type="InterPro" id="IPR014044">
    <property type="entry name" value="CAP_dom"/>
</dbReference>
<protein>
    <recommendedName>
        <fullName evidence="1">SCP domain-containing protein</fullName>
    </recommendedName>
</protein>
<evidence type="ECO:0000313" key="2">
    <source>
        <dbReference type="EMBL" id="KHJ86039.1"/>
    </source>
</evidence>
<dbReference type="CDD" id="cd05380">
    <property type="entry name" value="CAP_euk"/>
    <property type="match status" value="1"/>
</dbReference>
<dbReference type="SUPFAM" id="SSF55797">
    <property type="entry name" value="PR-1-like"/>
    <property type="match status" value="1"/>
</dbReference>
<accession>A0A0B1SM84</accession>
<dbReference type="Pfam" id="PF00188">
    <property type="entry name" value="CAP"/>
    <property type="match status" value="1"/>
</dbReference>
<dbReference type="EMBL" id="KN561761">
    <property type="protein sequence ID" value="KHJ86039.1"/>
    <property type="molecule type" value="Genomic_DNA"/>
</dbReference>
<dbReference type="Proteomes" id="UP000053660">
    <property type="component" value="Unassembled WGS sequence"/>
</dbReference>
<dbReference type="Gene3D" id="3.40.33.10">
    <property type="entry name" value="CAP"/>
    <property type="match status" value="1"/>
</dbReference>
<keyword evidence="3" id="KW-1185">Reference proteome</keyword>
<reference evidence="2 3" key="1">
    <citation type="submission" date="2014-03" db="EMBL/GenBank/DDBJ databases">
        <title>Draft genome of the hookworm Oesophagostomum dentatum.</title>
        <authorList>
            <person name="Mitreva M."/>
        </authorList>
    </citation>
    <scope>NUCLEOTIDE SEQUENCE [LARGE SCALE GENOMIC DNA]</scope>
    <source>
        <strain evidence="2 3">OD-Hann</strain>
    </source>
</reference>